<dbReference type="InterPro" id="IPR052707">
    <property type="entry name" value="OsmC_Ohr_Peroxiredoxin"/>
</dbReference>
<dbReference type="GO" id="GO:0006979">
    <property type="term" value="P:response to oxidative stress"/>
    <property type="evidence" value="ECO:0007669"/>
    <property type="project" value="InterPro"/>
</dbReference>
<evidence type="ECO:0000313" key="2">
    <source>
        <dbReference type="Proteomes" id="UP000321685"/>
    </source>
</evidence>
<name>A0A511DK94_9PSEU</name>
<dbReference type="AlphaFoldDB" id="A0A511DK94"/>
<sequence length="143" mass="14836">MPARTSTAVWNGDLNNGTGQMVVGNNAYAGDFSFKSRFEEGAGTNPEELIAAAHAGCYSMQLSAMLAAQGKNPTSVSTTAHVTLQIVDEKPTITKIALDTVGVVPGLSSDEFTKFAEDAKAACLVTRALAGVENVTLKAELGN</sequence>
<dbReference type="Gene3D" id="3.30.300.20">
    <property type="match status" value="1"/>
</dbReference>
<dbReference type="EMBL" id="BJVJ01000041">
    <property type="protein sequence ID" value="GEL24847.1"/>
    <property type="molecule type" value="Genomic_DNA"/>
</dbReference>
<accession>A0A511DK94</accession>
<dbReference type="NCBIfam" id="TIGR03562">
    <property type="entry name" value="osmo_induc_OsmC"/>
    <property type="match status" value="1"/>
</dbReference>
<reference evidence="1 2" key="1">
    <citation type="submission" date="2019-07" db="EMBL/GenBank/DDBJ databases">
        <title>Whole genome shotgun sequence of Pseudonocardia sulfidoxydans NBRC 16205.</title>
        <authorList>
            <person name="Hosoyama A."/>
            <person name="Uohara A."/>
            <person name="Ohji S."/>
            <person name="Ichikawa N."/>
        </authorList>
    </citation>
    <scope>NUCLEOTIDE SEQUENCE [LARGE SCALE GENOMIC DNA]</scope>
    <source>
        <strain evidence="1 2">NBRC 16205</strain>
    </source>
</reference>
<dbReference type="GO" id="GO:0004601">
    <property type="term" value="F:peroxidase activity"/>
    <property type="evidence" value="ECO:0007669"/>
    <property type="project" value="InterPro"/>
</dbReference>
<evidence type="ECO:0000313" key="1">
    <source>
        <dbReference type="EMBL" id="GEL24847.1"/>
    </source>
</evidence>
<dbReference type="Pfam" id="PF02566">
    <property type="entry name" value="OsmC"/>
    <property type="match status" value="1"/>
</dbReference>
<gene>
    <name evidence="1" type="ORF">PSU4_38010</name>
</gene>
<dbReference type="RefSeq" id="WP_147110143.1">
    <property type="nucleotide sequence ID" value="NZ_BJVJ01000041.1"/>
</dbReference>
<comment type="caution">
    <text evidence="1">The sequence shown here is derived from an EMBL/GenBank/DDBJ whole genome shotgun (WGS) entry which is preliminary data.</text>
</comment>
<dbReference type="InterPro" id="IPR003718">
    <property type="entry name" value="OsmC/Ohr_fam"/>
</dbReference>
<dbReference type="PANTHER" id="PTHR42830:SF1">
    <property type="entry name" value="OSMOTICALLY INDUCIBLE FAMILY PROTEIN"/>
    <property type="match status" value="1"/>
</dbReference>
<protein>
    <submittedName>
        <fullName evidence="1">Osmotically inducible protein OsmC</fullName>
    </submittedName>
</protein>
<proteinExistence type="predicted"/>
<dbReference type="PANTHER" id="PTHR42830">
    <property type="entry name" value="OSMOTICALLY INDUCIBLE FAMILY PROTEIN"/>
    <property type="match status" value="1"/>
</dbReference>
<dbReference type="InterPro" id="IPR036102">
    <property type="entry name" value="OsmC/Ohrsf"/>
</dbReference>
<dbReference type="SUPFAM" id="SSF82784">
    <property type="entry name" value="OsmC-like"/>
    <property type="match status" value="1"/>
</dbReference>
<dbReference type="InterPro" id="IPR015946">
    <property type="entry name" value="KH_dom-like_a/b"/>
</dbReference>
<organism evidence="1 2">
    <name type="scientific">Pseudonocardia sulfidoxydans NBRC 16205</name>
    <dbReference type="NCBI Taxonomy" id="1223511"/>
    <lineage>
        <taxon>Bacteria</taxon>
        <taxon>Bacillati</taxon>
        <taxon>Actinomycetota</taxon>
        <taxon>Actinomycetes</taxon>
        <taxon>Pseudonocardiales</taxon>
        <taxon>Pseudonocardiaceae</taxon>
        <taxon>Pseudonocardia</taxon>
    </lineage>
</organism>
<dbReference type="OrthoDB" id="9807532at2"/>
<keyword evidence="2" id="KW-1185">Reference proteome</keyword>
<dbReference type="InterPro" id="IPR019904">
    <property type="entry name" value="Peroxiredoxin_OsmC"/>
</dbReference>
<dbReference type="Proteomes" id="UP000321685">
    <property type="component" value="Unassembled WGS sequence"/>
</dbReference>